<keyword evidence="4 6" id="KW-0788">Thiol protease</keyword>
<dbReference type="InterPro" id="IPR018819">
    <property type="entry name" value="Nur1/Mug154"/>
</dbReference>
<dbReference type="InterPro" id="IPR038765">
    <property type="entry name" value="Papain-like_cys_pep_sf"/>
</dbReference>
<dbReference type="Pfam" id="PF10332">
    <property type="entry name" value="DUF2418"/>
    <property type="match status" value="1"/>
</dbReference>
<feature type="transmembrane region" description="Helical" evidence="7">
    <location>
        <begin position="910"/>
        <end position="931"/>
    </location>
</feature>
<feature type="transmembrane region" description="Helical" evidence="7">
    <location>
        <begin position="884"/>
        <end position="904"/>
    </location>
</feature>
<dbReference type="OMA" id="SGWIPQF"/>
<dbReference type="PROSITE" id="PS50203">
    <property type="entry name" value="CALPAIN_CAT"/>
    <property type="match status" value="1"/>
</dbReference>
<evidence type="ECO:0000313" key="10">
    <source>
        <dbReference type="Proteomes" id="UP000094389"/>
    </source>
</evidence>
<keyword evidence="2 6" id="KW-0645">Protease</keyword>
<feature type="active site" evidence="6">
    <location>
        <position position="147"/>
    </location>
</feature>
<evidence type="ECO:0000256" key="3">
    <source>
        <dbReference type="ARBA" id="ARBA00022801"/>
    </source>
</evidence>
<dbReference type="SUPFAM" id="SSF49758">
    <property type="entry name" value="Calpain large subunit, middle domain (domain III)"/>
    <property type="match status" value="2"/>
</dbReference>
<evidence type="ECO:0000313" key="9">
    <source>
        <dbReference type="EMBL" id="ODV71508.1"/>
    </source>
</evidence>
<evidence type="ECO:0000256" key="6">
    <source>
        <dbReference type="PROSITE-ProRule" id="PRU00239"/>
    </source>
</evidence>
<dbReference type="Proteomes" id="UP000094389">
    <property type="component" value="Unassembled WGS sequence"/>
</dbReference>
<keyword evidence="10" id="KW-1185">Reference proteome</keyword>
<keyword evidence="7" id="KW-1133">Transmembrane helix</keyword>
<dbReference type="SUPFAM" id="SSF54001">
    <property type="entry name" value="Cysteine proteinases"/>
    <property type="match status" value="1"/>
</dbReference>
<keyword evidence="3 6" id="KW-0378">Hydrolase</keyword>
<comment type="similarity">
    <text evidence="1">Belongs to the peptidase C2 family. PalB/RIM13 subfamily.</text>
</comment>
<dbReference type="GO" id="GO:0006508">
    <property type="term" value="P:proteolysis"/>
    <property type="evidence" value="ECO:0007669"/>
    <property type="project" value="UniProtKB-KW"/>
</dbReference>
<feature type="transmembrane region" description="Helical" evidence="7">
    <location>
        <begin position="805"/>
        <end position="826"/>
    </location>
</feature>
<dbReference type="GeneID" id="30988241"/>
<dbReference type="InterPro" id="IPR001300">
    <property type="entry name" value="Peptidase_C2_calpain_cat"/>
</dbReference>
<dbReference type="AlphaFoldDB" id="A0A1E4RW68"/>
<reference evidence="9 10" key="1">
    <citation type="journal article" date="2016" name="Proc. Natl. Acad. Sci. U.S.A.">
        <title>Comparative genomics of biotechnologically important yeasts.</title>
        <authorList>
            <person name="Riley R."/>
            <person name="Haridas S."/>
            <person name="Wolfe K.H."/>
            <person name="Lopes M.R."/>
            <person name="Hittinger C.T."/>
            <person name="Goeker M."/>
            <person name="Salamov A.A."/>
            <person name="Wisecaver J.H."/>
            <person name="Long T.M."/>
            <person name="Calvey C.H."/>
            <person name="Aerts A.L."/>
            <person name="Barry K.W."/>
            <person name="Choi C."/>
            <person name="Clum A."/>
            <person name="Coughlan A.Y."/>
            <person name="Deshpande S."/>
            <person name="Douglass A.P."/>
            <person name="Hanson S.J."/>
            <person name="Klenk H.-P."/>
            <person name="LaButti K.M."/>
            <person name="Lapidus A."/>
            <person name="Lindquist E.A."/>
            <person name="Lipzen A.M."/>
            <person name="Meier-Kolthoff J.P."/>
            <person name="Ohm R.A."/>
            <person name="Otillar R.P."/>
            <person name="Pangilinan J.L."/>
            <person name="Peng Y."/>
            <person name="Rokas A."/>
            <person name="Rosa C.A."/>
            <person name="Scheuner C."/>
            <person name="Sibirny A.A."/>
            <person name="Slot J.C."/>
            <person name="Stielow J.B."/>
            <person name="Sun H."/>
            <person name="Kurtzman C.P."/>
            <person name="Blackwell M."/>
            <person name="Grigoriev I.V."/>
            <person name="Jeffries T.W."/>
        </authorList>
    </citation>
    <scope>NUCLEOTIDE SEQUENCE [LARGE SCALE GENOMIC DNA]</scope>
    <source>
        <strain evidence="10">ATCC 18201 / CBS 1600 / BCRC 20928 / JCM 3617 / NBRC 0987 / NRRL Y-1542</strain>
    </source>
</reference>
<feature type="active site" evidence="6">
    <location>
        <position position="317"/>
    </location>
</feature>
<feature type="domain" description="Calpain catalytic" evidence="8">
    <location>
        <begin position="137"/>
        <end position="369"/>
    </location>
</feature>
<dbReference type="SMART" id="SM00230">
    <property type="entry name" value="CysPc"/>
    <property type="match status" value="1"/>
</dbReference>
<accession>A0A1E4RW68</accession>
<evidence type="ECO:0000256" key="1">
    <source>
        <dbReference type="ARBA" id="ARBA00010193"/>
    </source>
</evidence>
<dbReference type="PANTHER" id="PTHR46143">
    <property type="entry name" value="CALPAIN-7"/>
    <property type="match status" value="1"/>
</dbReference>
<dbReference type="STRING" id="983966.A0A1E4RW68"/>
<evidence type="ECO:0000256" key="7">
    <source>
        <dbReference type="SAM" id="Phobius"/>
    </source>
</evidence>
<dbReference type="RefSeq" id="XP_020068547.1">
    <property type="nucleotide sequence ID" value="XM_020213845.1"/>
</dbReference>
<proteinExistence type="inferred from homology"/>
<evidence type="ECO:0000259" key="8">
    <source>
        <dbReference type="PROSITE" id="PS50203"/>
    </source>
</evidence>
<keyword evidence="7" id="KW-0472">Membrane</keyword>
<dbReference type="Gene3D" id="2.60.120.380">
    <property type="match status" value="1"/>
</dbReference>
<dbReference type="InterPro" id="IPR051297">
    <property type="entry name" value="PalB/RIM13"/>
</dbReference>
<evidence type="ECO:0000256" key="5">
    <source>
        <dbReference type="ARBA" id="ARBA00042255"/>
    </source>
</evidence>
<gene>
    <name evidence="9" type="ORF">CYBJADRAFT_164306</name>
</gene>
<keyword evidence="7" id="KW-0812">Transmembrane</keyword>
<dbReference type="GO" id="GO:0004198">
    <property type="term" value="F:calcium-dependent cysteine-type endopeptidase activity"/>
    <property type="evidence" value="ECO:0007669"/>
    <property type="project" value="InterPro"/>
</dbReference>
<evidence type="ECO:0000256" key="2">
    <source>
        <dbReference type="ARBA" id="ARBA00022670"/>
    </source>
</evidence>
<sequence length="1022" mass="118101">MVSLAKAVRLFEQIHFEWAQGAKQSAKTDIVQCLTMLNQVLKEYGEQGKELGQVQRICRDAMELYSLIKQDKPFSLDTSVQWLSSRINSSYIWPPVLYDNIVVDVEEPLPDESTLPETVNASFHKIMEQDWSTFGVSQIYQDLLEDCSFVTALISLLRNNSQQLMSAITPHASSERFGVTLYFNGCRRLVEIGNTLPLVENDTHSMFVRSSTNNKLYWPALLEKAYLKVHGYGYDFKGSNSSIDTYMLSGWIPQFIVSYQVTDLEPIWDQLYEPFINNRVVLALGTASDSYSGEYKSNHDYSIAEMDGESRNIVIKNPWRRSETVIRFKEIFDHFETLYLNWNPQGLIHKSINLISSYDGNIWFKFPQFKVSNSSISRTCNVKLLLERHLKTSNNDASINVGIFKTSGERLFRKGIPKVQTFANNTNFHTSEFTLEPLESVTVVVFHEATSSPDTFTLHSYSTETVALTKAAPKFPYTKTLEGHWDLETCGGNWSFQTYVRNPQYEVVVPECEEDVQVTMSLHCELDSVLVNMQLFFDDTSSPFKSQSLIMEKYSPGSMTCNLTLTSQQRYKLVVSTYEQDIMKNFKLIVNSSCSLQIQPISTRLGLYVKPFKFQWKGKNRFKLLMKVSRETVINVHLWTPQSSMSNYRPKIRASLFYKNDSSPIQINNDFDDHLFGIWLRNLKIDSRSPVILLIERFEAGYDELQGQIGSNHKLELSLWSRIKSYPFDLLLELNEQRALIDWDSYSETVALPLGAILTVVYFFVRLWQDHNTVKETKSKYFDYGDTPLRDSRYFGVEKSPIERLVSFVQVVVILVNVINTLLFMLKTKKYAVYNKDSIHHSASTRKVTRSSSRSIFAKLFSSSAPDDDVDSYWEINMWNPSKFSTYLFVSFPPFNVVFLYMSQSSFSNLFFLLQTSVVLYLVIIRGYLVLMEDKQVLFQETFDEYERKFVRPKLSVARREVAVDATRGPYDDEIGSVQYYTPGRTEKVFKTHDLKGNESVELFSDEISYQAYRFAKIIVYT</sequence>
<dbReference type="InterPro" id="IPR036213">
    <property type="entry name" value="Calpain_III_sf"/>
</dbReference>
<organism evidence="9 10">
    <name type="scientific">Cyberlindnera jadinii (strain ATCC 18201 / CBS 1600 / BCRC 20928 / JCM 3617 / NBRC 0987 / NRRL Y-1542)</name>
    <name type="common">Torula yeast</name>
    <name type="synonym">Candida utilis</name>
    <dbReference type="NCBI Taxonomy" id="983966"/>
    <lineage>
        <taxon>Eukaryota</taxon>
        <taxon>Fungi</taxon>
        <taxon>Dikarya</taxon>
        <taxon>Ascomycota</taxon>
        <taxon>Saccharomycotina</taxon>
        <taxon>Saccharomycetes</taxon>
        <taxon>Phaffomycetales</taxon>
        <taxon>Phaffomycetaceae</taxon>
        <taxon>Cyberlindnera</taxon>
    </lineage>
</organism>
<dbReference type="Pfam" id="PF00648">
    <property type="entry name" value="Peptidase_C2"/>
    <property type="match status" value="1"/>
</dbReference>
<dbReference type="EMBL" id="KV453940">
    <property type="protein sequence ID" value="ODV71508.1"/>
    <property type="molecule type" value="Genomic_DNA"/>
</dbReference>
<name>A0A1E4RW68_CYBJN</name>
<feature type="active site" evidence="6">
    <location>
        <position position="299"/>
    </location>
</feature>
<dbReference type="PANTHER" id="PTHR46143:SF1">
    <property type="entry name" value="CALPAIN-7"/>
    <property type="match status" value="1"/>
</dbReference>
<protein>
    <recommendedName>
        <fullName evidence="5">Cysteine protease RIM13</fullName>
    </recommendedName>
</protein>
<evidence type="ECO:0000256" key="4">
    <source>
        <dbReference type="ARBA" id="ARBA00022807"/>
    </source>
</evidence>
<dbReference type="OrthoDB" id="167576at2759"/>